<keyword evidence="4" id="KW-1185">Reference proteome</keyword>
<evidence type="ECO:0000256" key="1">
    <source>
        <dbReference type="SAM" id="MobiDB-lite"/>
    </source>
</evidence>
<organism evidence="2 4">
    <name type="scientific">Parelaphostrongylus tenuis</name>
    <name type="common">Meningeal worm</name>
    <dbReference type="NCBI Taxonomy" id="148309"/>
    <lineage>
        <taxon>Eukaryota</taxon>
        <taxon>Metazoa</taxon>
        <taxon>Ecdysozoa</taxon>
        <taxon>Nematoda</taxon>
        <taxon>Chromadorea</taxon>
        <taxon>Rhabditida</taxon>
        <taxon>Rhabditina</taxon>
        <taxon>Rhabditomorpha</taxon>
        <taxon>Strongyloidea</taxon>
        <taxon>Metastrongylidae</taxon>
        <taxon>Parelaphostrongylus</taxon>
    </lineage>
</organism>
<protein>
    <submittedName>
        <fullName evidence="2">Uncharacterized protein</fullName>
    </submittedName>
</protein>
<feature type="compositionally biased region" description="Basic and acidic residues" evidence="1">
    <location>
        <begin position="44"/>
        <end position="55"/>
    </location>
</feature>
<name>A0AAD5MRN9_PARTN</name>
<gene>
    <name evidence="2" type="ORF">KIN20_023211</name>
    <name evidence="3" type="ORF">KIN20_023228</name>
</gene>
<dbReference type="EMBL" id="JAHQIW010004686">
    <property type="protein sequence ID" value="KAJ1363378.1"/>
    <property type="molecule type" value="Genomic_DNA"/>
</dbReference>
<proteinExistence type="predicted"/>
<evidence type="ECO:0000313" key="2">
    <source>
        <dbReference type="EMBL" id="KAJ1363362.1"/>
    </source>
</evidence>
<dbReference type="Proteomes" id="UP001196413">
    <property type="component" value="Unassembled WGS sequence"/>
</dbReference>
<dbReference type="EMBL" id="JAHQIW010004686">
    <property type="protein sequence ID" value="KAJ1363362.1"/>
    <property type="molecule type" value="Genomic_DNA"/>
</dbReference>
<feature type="region of interest" description="Disordered" evidence="1">
    <location>
        <begin position="34"/>
        <end position="55"/>
    </location>
</feature>
<reference evidence="2" key="1">
    <citation type="submission" date="2021-06" db="EMBL/GenBank/DDBJ databases">
        <title>Parelaphostrongylus tenuis whole genome reference sequence.</title>
        <authorList>
            <person name="Garwood T.J."/>
            <person name="Larsen P.A."/>
            <person name="Fountain-Jones N.M."/>
            <person name="Garbe J.R."/>
            <person name="Macchietto M.G."/>
            <person name="Kania S.A."/>
            <person name="Gerhold R.W."/>
            <person name="Richards J.E."/>
            <person name="Wolf T.M."/>
        </authorList>
    </citation>
    <scope>NUCLEOTIDE SEQUENCE</scope>
    <source>
        <strain evidence="2">MNPRO001-30</strain>
        <tissue evidence="2">Meninges</tissue>
    </source>
</reference>
<dbReference type="AlphaFoldDB" id="A0AAD5MRN9"/>
<accession>A0AAD5MRN9</accession>
<evidence type="ECO:0000313" key="3">
    <source>
        <dbReference type="EMBL" id="KAJ1363378.1"/>
    </source>
</evidence>
<evidence type="ECO:0000313" key="4">
    <source>
        <dbReference type="Proteomes" id="UP001196413"/>
    </source>
</evidence>
<sequence>MMRSNFCNNCYKEKFLIKAHERRRLQLYMDDHSQCEPPGGTPEKIPEKKYIVQPK</sequence>
<comment type="caution">
    <text evidence="2">The sequence shown here is derived from an EMBL/GenBank/DDBJ whole genome shotgun (WGS) entry which is preliminary data.</text>
</comment>